<accession>A0ABS8VDB9</accession>
<comment type="caution">
    <text evidence="2">The sequence shown here is derived from an EMBL/GenBank/DDBJ whole genome shotgun (WGS) entry which is preliminary data.</text>
</comment>
<evidence type="ECO:0000313" key="3">
    <source>
        <dbReference type="Proteomes" id="UP000823775"/>
    </source>
</evidence>
<protein>
    <submittedName>
        <fullName evidence="2">Uncharacterized protein</fullName>
    </submittedName>
</protein>
<feature type="compositionally biased region" description="Basic and acidic residues" evidence="1">
    <location>
        <begin position="39"/>
        <end position="54"/>
    </location>
</feature>
<gene>
    <name evidence="2" type="ORF">HAX54_033631</name>
</gene>
<dbReference type="Proteomes" id="UP000823775">
    <property type="component" value="Unassembled WGS sequence"/>
</dbReference>
<organism evidence="2 3">
    <name type="scientific">Datura stramonium</name>
    <name type="common">Jimsonweed</name>
    <name type="synonym">Common thornapple</name>
    <dbReference type="NCBI Taxonomy" id="4076"/>
    <lineage>
        <taxon>Eukaryota</taxon>
        <taxon>Viridiplantae</taxon>
        <taxon>Streptophyta</taxon>
        <taxon>Embryophyta</taxon>
        <taxon>Tracheophyta</taxon>
        <taxon>Spermatophyta</taxon>
        <taxon>Magnoliopsida</taxon>
        <taxon>eudicotyledons</taxon>
        <taxon>Gunneridae</taxon>
        <taxon>Pentapetalae</taxon>
        <taxon>asterids</taxon>
        <taxon>lamiids</taxon>
        <taxon>Solanales</taxon>
        <taxon>Solanaceae</taxon>
        <taxon>Solanoideae</taxon>
        <taxon>Datureae</taxon>
        <taxon>Datura</taxon>
    </lineage>
</organism>
<feature type="non-terminal residue" evidence="2">
    <location>
        <position position="1"/>
    </location>
</feature>
<proteinExistence type="predicted"/>
<evidence type="ECO:0000256" key="1">
    <source>
        <dbReference type="SAM" id="MobiDB-lite"/>
    </source>
</evidence>
<dbReference type="EMBL" id="JACEIK010004308">
    <property type="protein sequence ID" value="MCD9645003.1"/>
    <property type="molecule type" value="Genomic_DNA"/>
</dbReference>
<reference evidence="2 3" key="1">
    <citation type="journal article" date="2021" name="BMC Genomics">
        <title>Datura genome reveals duplications of psychoactive alkaloid biosynthetic genes and high mutation rate following tissue culture.</title>
        <authorList>
            <person name="Rajewski A."/>
            <person name="Carter-House D."/>
            <person name="Stajich J."/>
            <person name="Litt A."/>
        </authorList>
    </citation>
    <scope>NUCLEOTIDE SEQUENCE [LARGE SCALE GENOMIC DNA]</scope>
    <source>
        <strain evidence="2">AR-01</strain>
    </source>
</reference>
<name>A0ABS8VDB9_DATST</name>
<feature type="region of interest" description="Disordered" evidence="1">
    <location>
        <begin position="36"/>
        <end position="56"/>
    </location>
</feature>
<keyword evidence="3" id="KW-1185">Reference proteome</keyword>
<evidence type="ECO:0000313" key="2">
    <source>
        <dbReference type="EMBL" id="MCD9645003.1"/>
    </source>
</evidence>
<sequence length="111" mass="12051">ALIRILIHPYRAGATVFILGHKRADVAIASEAKALIGPEPREEAGHELPGEKVPRPAPFHAAEHLPSYMSRSLAPLKQGELTRPLCVPAGTPELGYTLEEASTRLLFWPSP</sequence>